<accession>G7YJF3</accession>
<gene>
    <name evidence="1" type="ORF">CLF_109495</name>
</gene>
<reference evidence="1" key="1">
    <citation type="journal article" date="2011" name="Genome Biol.">
        <title>The draft genome of the carcinogenic human liver fluke Clonorchis sinensis.</title>
        <authorList>
            <person name="Wang X."/>
            <person name="Chen W."/>
            <person name="Huang Y."/>
            <person name="Sun J."/>
            <person name="Men J."/>
            <person name="Liu H."/>
            <person name="Luo F."/>
            <person name="Guo L."/>
            <person name="Lv X."/>
            <person name="Deng C."/>
            <person name="Zhou C."/>
            <person name="Fan Y."/>
            <person name="Li X."/>
            <person name="Huang L."/>
            <person name="Hu Y."/>
            <person name="Liang C."/>
            <person name="Hu X."/>
            <person name="Xu J."/>
            <person name="Yu X."/>
        </authorList>
    </citation>
    <scope>NUCLEOTIDE SEQUENCE [LARGE SCALE GENOMIC DNA]</scope>
    <source>
        <strain evidence="1">Henan</strain>
    </source>
</reference>
<evidence type="ECO:0000313" key="1">
    <source>
        <dbReference type="EMBL" id="GAA53086.1"/>
    </source>
</evidence>
<proteinExistence type="predicted"/>
<name>G7YJF3_CLOSI</name>
<protein>
    <submittedName>
        <fullName evidence="1">Uncharacterized protein</fullName>
    </submittedName>
</protein>
<sequence length="541" mass="63021">MVIAPITFLALRKRHHPPISLSSQDLALFLPYCQRQLISSRLKWYLLTQLYVTDHKVSDIVVFRRILRKAGADSEAEQLYSYRRPVDPPKSADRVRNNRTSLKIHQLTSGRPENHEHNEHAKLRVYSFLTIRSHHSQILRTIVMGKTGSQGRIMPERVHVNVADKIEQAGRKSFGWILAASRKRQSEWAKRSCRHPNQGDLEGWNIARLLKPRKKKSRCQGWIRTTDILVANRMKYLGAMTCNLKLTENVEDSSRKVQGFSCLTEDCRLGYRNTCHQHTGWFYSSPTSFQWIKKISIGCQHTVFSALINLRNILFKFLSKYFNRKSIFARDVKIRSRPSLLFIRLHNRERQVPGCHRVVDGRIQTNNMGKHYPLTAVQSRLVGLYSLSSDFLSKFLLKSPDSYEILGRFKPENPVKSLSTTAWGLFSSVTKLHFDRIKANITHYGIQVMQSEVFYQDFFLRLIEERNAHCLRPPTMVKEVYSPSQPFDIQIPHKELRLRRLRLLFPWKSLVLALLGVLGPNTEGKLQNLPEVMEQNKRDRR</sequence>
<dbReference type="EMBL" id="DF143414">
    <property type="protein sequence ID" value="GAA53086.1"/>
    <property type="molecule type" value="Genomic_DNA"/>
</dbReference>
<dbReference type="AlphaFoldDB" id="G7YJF3"/>
<organism evidence="1 2">
    <name type="scientific">Clonorchis sinensis</name>
    <name type="common">Chinese liver fluke</name>
    <dbReference type="NCBI Taxonomy" id="79923"/>
    <lineage>
        <taxon>Eukaryota</taxon>
        <taxon>Metazoa</taxon>
        <taxon>Spiralia</taxon>
        <taxon>Lophotrochozoa</taxon>
        <taxon>Platyhelminthes</taxon>
        <taxon>Trematoda</taxon>
        <taxon>Digenea</taxon>
        <taxon>Opisthorchiida</taxon>
        <taxon>Opisthorchiata</taxon>
        <taxon>Opisthorchiidae</taxon>
        <taxon>Clonorchis</taxon>
    </lineage>
</organism>
<evidence type="ECO:0000313" key="2">
    <source>
        <dbReference type="Proteomes" id="UP000008909"/>
    </source>
</evidence>
<dbReference type="Proteomes" id="UP000008909">
    <property type="component" value="Unassembled WGS sequence"/>
</dbReference>
<keyword evidence="2" id="KW-1185">Reference proteome</keyword>
<reference key="2">
    <citation type="submission" date="2011-10" db="EMBL/GenBank/DDBJ databases">
        <title>The genome and transcriptome sequence of Clonorchis sinensis provide insights into the carcinogenic liver fluke.</title>
        <authorList>
            <person name="Wang X."/>
            <person name="Huang Y."/>
            <person name="Chen W."/>
            <person name="Liu H."/>
            <person name="Guo L."/>
            <person name="Chen Y."/>
            <person name="Luo F."/>
            <person name="Zhou W."/>
            <person name="Sun J."/>
            <person name="Mao Q."/>
            <person name="Liang P."/>
            <person name="Zhou C."/>
            <person name="Tian Y."/>
            <person name="Men J."/>
            <person name="Lv X."/>
            <person name="Huang L."/>
            <person name="Zhou J."/>
            <person name="Hu Y."/>
            <person name="Li R."/>
            <person name="Zhang F."/>
            <person name="Lei H."/>
            <person name="Li X."/>
            <person name="Hu X."/>
            <person name="Liang C."/>
            <person name="Xu J."/>
            <person name="Wu Z."/>
            <person name="Yu X."/>
        </authorList>
    </citation>
    <scope>NUCLEOTIDE SEQUENCE</scope>
    <source>
        <strain>Henan</strain>
    </source>
</reference>